<keyword evidence="7" id="KW-0408">Iron</keyword>
<keyword evidence="3" id="KW-0500">Molybdenum</keyword>
<keyword evidence="5" id="KW-0732">Signal</keyword>
<dbReference type="Proteomes" id="UP000462362">
    <property type="component" value="Unassembled WGS sequence"/>
</dbReference>
<evidence type="ECO:0000313" key="10">
    <source>
        <dbReference type="Proteomes" id="UP000462362"/>
    </source>
</evidence>
<dbReference type="Gene3D" id="3.40.50.740">
    <property type="match status" value="1"/>
</dbReference>
<dbReference type="GO" id="GO:0043546">
    <property type="term" value="F:molybdopterin cofactor binding"/>
    <property type="evidence" value="ECO:0007669"/>
    <property type="project" value="InterPro"/>
</dbReference>
<comment type="caution">
    <text evidence="9">The sequence shown here is derived from an EMBL/GenBank/DDBJ whole genome shotgun (WGS) entry which is preliminary data.</text>
</comment>
<evidence type="ECO:0000256" key="3">
    <source>
        <dbReference type="ARBA" id="ARBA00022505"/>
    </source>
</evidence>
<dbReference type="InterPro" id="IPR050612">
    <property type="entry name" value="Prok_Mopterin_Oxidored"/>
</dbReference>
<dbReference type="GO" id="GO:0030288">
    <property type="term" value="C:outer membrane-bounded periplasmic space"/>
    <property type="evidence" value="ECO:0007669"/>
    <property type="project" value="TreeGrafter"/>
</dbReference>
<dbReference type="Pfam" id="PF00384">
    <property type="entry name" value="Molybdopterin"/>
    <property type="match status" value="1"/>
</dbReference>
<dbReference type="GO" id="GO:0009061">
    <property type="term" value="P:anaerobic respiration"/>
    <property type="evidence" value="ECO:0007669"/>
    <property type="project" value="TreeGrafter"/>
</dbReference>
<dbReference type="PROSITE" id="PS51318">
    <property type="entry name" value="TAT"/>
    <property type="match status" value="1"/>
</dbReference>
<dbReference type="Gene3D" id="3.40.228.10">
    <property type="entry name" value="Dimethylsulfoxide Reductase, domain 2"/>
    <property type="match status" value="1"/>
</dbReference>
<keyword evidence="8" id="KW-0411">Iron-sulfur</keyword>
<dbReference type="Gene3D" id="2.40.40.20">
    <property type="match status" value="1"/>
</dbReference>
<dbReference type="SUPFAM" id="SSF50692">
    <property type="entry name" value="ADC-like"/>
    <property type="match status" value="1"/>
</dbReference>
<dbReference type="PANTHER" id="PTHR43742:SF3">
    <property type="entry name" value="DIMETHYL SULFOXIDE REDUCTASE DMSA"/>
    <property type="match status" value="1"/>
</dbReference>
<dbReference type="InterPro" id="IPR006656">
    <property type="entry name" value="Mopterin_OxRdtase"/>
</dbReference>
<keyword evidence="6" id="KW-0560">Oxidoreductase</keyword>
<dbReference type="SUPFAM" id="SSF53706">
    <property type="entry name" value="Formate dehydrogenase/DMSO reductase, domains 1-3"/>
    <property type="match status" value="1"/>
</dbReference>
<comment type="cofactor">
    <cofactor evidence="1">
        <name>Mo-bis(molybdopterin guanine dinucleotide)</name>
        <dbReference type="ChEBI" id="CHEBI:60539"/>
    </cofactor>
</comment>
<evidence type="ECO:0000256" key="2">
    <source>
        <dbReference type="ARBA" id="ARBA00010312"/>
    </source>
</evidence>
<dbReference type="Pfam" id="PF01568">
    <property type="entry name" value="Molydop_binding"/>
    <property type="match status" value="1"/>
</dbReference>
<dbReference type="EMBL" id="WNCL01000048">
    <property type="protein sequence ID" value="MTU44137.1"/>
    <property type="molecule type" value="Genomic_DNA"/>
</dbReference>
<dbReference type="InterPro" id="IPR006657">
    <property type="entry name" value="MoPterin_dinucl-bd_dom"/>
</dbReference>
<dbReference type="InterPro" id="IPR009010">
    <property type="entry name" value="Asp_de-COase-like_dom_sf"/>
</dbReference>
<evidence type="ECO:0000256" key="1">
    <source>
        <dbReference type="ARBA" id="ARBA00001942"/>
    </source>
</evidence>
<reference evidence="9 10" key="1">
    <citation type="journal article" date="2019" name="Nat. Med.">
        <title>A library of human gut bacterial isolates paired with longitudinal multiomics data enables mechanistic microbiome research.</title>
        <authorList>
            <person name="Poyet M."/>
            <person name="Groussin M."/>
            <person name="Gibbons S.M."/>
            <person name="Avila-Pacheco J."/>
            <person name="Jiang X."/>
            <person name="Kearney S.M."/>
            <person name="Perrotta A.R."/>
            <person name="Berdy B."/>
            <person name="Zhao S."/>
            <person name="Lieberman T.D."/>
            <person name="Swanson P.K."/>
            <person name="Smith M."/>
            <person name="Roesemann S."/>
            <person name="Alexander J.E."/>
            <person name="Rich S.A."/>
            <person name="Livny J."/>
            <person name="Vlamakis H."/>
            <person name="Clish C."/>
            <person name="Bullock K."/>
            <person name="Deik A."/>
            <person name="Scott J."/>
            <person name="Pierce K.A."/>
            <person name="Xavier R.J."/>
            <person name="Alm E.J."/>
        </authorList>
    </citation>
    <scope>NUCLEOTIDE SEQUENCE [LARGE SCALE GENOMIC DNA]</scope>
    <source>
        <strain evidence="9 10">BIOML-A2</strain>
    </source>
</reference>
<dbReference type="GO" id="GO:0030151">
    <property type="term" value="F:molybdenum ion binding"/>
    <property type="evidence" value="ECO:0007669"/>
    <property type="project" value="TreeGrafter"/>
</dbReference>
<sequence length="875" mass="95728">MTAKKITRRTFLGTTAVGAATSSLSLNTWAQAINNQKSPLINGSIPALEDDVKVVNTYHEIHCHGQCMLKAHVKDGKLLALTSAGDIPSKDCLPSDESIGKMQRRACMKGYAERKRLYAPDRLKYPLIQTIERGNTAGFKRVSWDEALDRACEAIRKMQDRQKELGYLPIWNNGCAPLNMLGPCLSAYGHHSAGNQNDCLYNALGKGVKGHPAIDMLNSKLIIVWSADPQTTSPHLPFIMTKAREKGIPIVVIDTRYTGTVGAMATGIPGVPAWIAPRPGTDSAILAAMANTIYRRNLHNPAYIKEYTFGFFPGDSVISNSPAKSPIDGHPWKGQSFTVPQGQSFVEYLDELNTAHGGEEGVLKWAELLSGVPAKTIKNLAIAYGKTKPACIYSAWTAGGAQRTGNGMYYTWLMLALAAMTGNATVRGGGIGSLSPNEGMSVKLGKAPGMAHGKTFKPLLFSTHVSSQVIMTGRDTRTPEQLREDIKLLNGIDLGEDPRLHLEMFIKGAGSGDVFNQRAAINPKLEAWNKLTSVITYDRFMSTTARYSDIIFPVVTHFEDSFITGSRVKTDTNFVNQILDPMYECKTDWQINELIAQRLGINWGRDGKSDVDVMKIQWAGAKVPEKYKELNPEFKLPTFEEMQKEGNVQLFVKPETSVIDAARFAPGEFPTDTGKINFYSPFLAERGRLKQKAARAQYVRPPEGIEDLLEGKKGAKGIAYSLQFTTPHMPNRSHSSFDNTTSLMDAFPHCVFINPEDAQKRGISDGDEVYVHNDAGCMKIPAQITLRQLPGVVSIGEGAWYQPSPTEKYEAWFDLDGDGKPEKHIVAVDVGGAVNTLTTDRDIGAADPVLHLQTNKSGGFAAGGNLCEVSKQKPA</sequence>
<dbReference type="InterPro" id="IPR006655">
    <property type="entry name" value="Mopterin_OxRdtase_prok_CS"/>
</dbReference>
<dbReference type="GO" id="GO:0009055">
    <property type="term" value="F:electron transfer activity"/>
    <property type="evidence" value="ECO:0007669"/>
    <property type="project" value="TreeGrafter"/>
</dbReference>
<name>A0A6I3S451_9BURK</name>
<dbReference type="GO" id="GO:0016491">
    <property type="term" value="F:oxidoreductase activity"/>
    <property type="evidence" value="ECO:0007669"/>
    <property type="project" value="UniProtKB-KW"/>
</dbReference>
<dbReference type="AlphaFoldDB" id="A0A6I3S451"/>
<protein>
    <submittedName>
        <fullName evidence="9">Molybdopterin-dependent oxidoreductase</fullName>
    </submittedName>
</protein>
<dbReference type="InterPro" id="IPR006963">
    <property type="entry name" value="Mopterin_OxRdtase_4Fe-4S_dom"/>
</dbReference>
<dbReference type="RefSeq" id="WP_155168296.1">
    <property type="nucleotide sequence ID" value="NZ_WNCA01000050.1"/>
</dbReference>
<dbReference type="PROSITE" id="PS00932">
    <property type="entry name" value="MOLYBDOPTERIN_PROK_3"/>
    <property type="match status" value="1"/>
</dbReference>
<evidence type="ECO:0000256" key="7">
    <source>
        <dbReference type="ARBA" id="ARBA00023004"/>
    </source>
</evidence>
<dbReference type="Gene3D" id="3.40.50.12440">
    <property type="match status" value="1"/>
</dbReference>
<dbReference type="PANTHER" id="PTHR43742">
    <property type="entry name" value="TRIMETHYLAMINE-N-OXIDE REDUCTASE"/>
    <property type="match status" value="1"/>
</dbReference>
<dbReference type="GO" id="GO:0051536">
    <property type="term" value="F:iron-sulfur cluster binding"/>
    <property type="evidence" value="ECO:0007669"/>
    <property type="project" value="UniProtKB-KW"/>
</dbReference>
<comment type="similarity">
    <text evidence="2">Belongs to the prokaryotic molybdopterin-containing oxidoreductase family.</text>
</comment>
<dbReference type="InterPro" id="IPR006311">
    <property type="entry name" value="TAT_signal"/>
</dbReference>
<evidence type="ECO:0000256" key="5">
    <source>
        <dbReference type="ARBA" id="ARBA00022729"/>
    </source>
</evidence>
<evidence type="ECO:0000256" key="6">
    <source>
        <dbReference type="ARBA" id="ARBA00023002"/>
    </source>
</evidence>
<organism evidence="9 10">
    <name type="scientific">Parasutterella excrementihominis</name>
    <dbReference type="NCBI Taxonomy" id="487175"/>
    <lineage>
        <taxon>Bacteria</taxon>
        <taxon>Pseudomonadati</taxon>
        <taxon>Pseudomonadota</taxon>
        <taxon>Betaproteobacteria</taxon>
        <taxon>Burkholderiales</taxon>
        <taxon>Sutterellaceae</taxon>
        <taxon>Parasutterella</taxon>
    </lineage>
</organism>
<accession>A0A6I3S451</accession>
<evidence type="ECO:0000256" key="4">
    <source>
        <dbReference type="ARBA" id="ARBA00022723"/>
    </source>
</evidence>
<evidence type="ECO:0000256" key="8">
    <source>
        <dbReference type="ARBA" id="ARBA00023014"/>
    </source>
</evidence>
<evidence type="ECO:0000313" key="9">
    <source>
        <dbReference type="EMBL" id="MTU44137.1"/>
    </source>
</evidence>
<gene>
    <name evidence="9" type="ORF">GMD42_11115</name>
</gene>
<dbReference type="PROSITE" id="PS51669">
    <property type="entry name" value="4FE4S_MOW_BIS_MGD"/>
    <property type="match status" value="1"/>
</dbReference>
<keyword evidence="4" id="KW-0479">Metal-binding</keyword>
<proteinExistence type="inferred from homology"/>